<name>A0A1W6LMG0_9BACT</name>
<reference evidence="2" key="1">
    <citation type="submission" date="2017-04" db="EMBL/GenBank/DDBJ databases">
        <title>Comparative genomics and description of representatives of a novel lineage of planctomycetes thriving in anoxic sediments.</title>
        <authorList>
            <person name="Spring S."/>
            <person name="Bunk B."/>
            <person name="Sproer C."/>
        </authorList>
    </citation>
    <scope>NUCLEOTIDE SEQUENCE [LARGE SCALE GENOMIC DNA]</scope>
    <source>
        <strain evidence="2">ST-PulAB-D4</strain>
    </source>
</reference>
<keyword evidence="2" id="KW-1185">Reference proteome</keyword>
<dbReference type="RefSeq" id="WP_085755598.1">
    <property type="nucleotide sequence ID" value="NZ_CP021023.1"/>
</dbReference>
<evidence type="ECO:0000313" key="1">
    <source>
        <dbReference type="EMBL" id="ARN56923.1"/>
    </source>
</evidence>
<accession>A0A1W6LMG0</accession>
<dbReference type="Proteomes" id="UP000193334">
    <property type="component" value="Chromosome"/>
</dbReference>
<evidence type="ECO:0000313" key="2">
    <source>
        <dbReference type="Proteomes" id="UP000193334"/>
    </source>
</evidence>
<dbReference type="STRING" id="1941349.STSP1_01316"/>
<proteinExistence type="predicted"/>
<dbReference type="KEGG" id="pbp:STSP1_01316"/>
<protein>
    <submittedName>
        <fullName evidence="1">Uncharacterized protein</fullName>
    </submittedName>
</protein>
<sequence>MLKGSNFFKRFTKKAENDKNVRVALFGKHPVFDDHMEIIGERSELVTRFRDLVYSEGIGKVIDKGLWSEIDNASLIPFSHYYVWKLGRDVLFGKLWASSDGKGRRDYPMLICVQSSYELFSEESEFNMDLFDEVQDEIQAAGAFAELEDIVKATEEKFCSIFNDIEKSPKNKDVKFEGLKDVLFDEGVVSEKLKRVCYQLLKDHVHLSNFQNEKISDKDVWEVRVPDNLMFEAFEGFENYSVKRGLVIWLSFIEKFFSSALDKFIFMPSEKNYFDLIVGKPEARNLYCLKAGLAQMPLTTEIPYKTEEFENNFKVRFV</sequence>
<dbReference type="EMBL" id="CP021023">
    <property type="protein sequence ID" value="ARN56923.1"/>
    <property type="molecule type" value="Genomic_DNA"/>
</dbReference>
<gene>
    <name evidence="1" type="ORF">STSP1_01316</name>
</gene>
<dbReference type="AlphaFoldDB" id="A0A1W6LMG0"/>
<organism evidence="1 2">
    <name type="scientific">Sedimentisphaera salicampi</name>
    <dbReference type="NCBI Taxonomy" id="1941349"/>
    <lineage>
        <taxon>Bacteria</taxon>
        <taxon>Pseudomonadati</taxon>
        <taxon>Planctomycetota</taxon>
        <taxon>Phycisphaerae</taxon>
        <taxon>Sedimentisphaerales</taxon>
        <taxon>Sedimentisphaeraceae</taxon>
        <taxon>Sedimentisphaera</taxon>
    </lineage>
</organism>